<dbReference type="InterPro" id="IPR050590">
    <property type="entry name" value="Exosome_comp_Rrp42_subfam"/>
</dbReference>
<evidence type="ECO:0000256" key="1">
    <source>
        <dbReference type="ARBA" id="ARBA00004496"/>
    </source>
</evidence>
<reference evidence="11 12" key="1">
    <citation type="journal article" date="2009" name="PLoS Genet.">
        <title>Genomic analysis of the basal lineage fungus Rhizopus oryzae reveals a whole-genome duplication.</title>
        <authorList>
            <person name="Ma L.-J."/>
            <person name="Ibrahim A.S."/>
            <person name="Skory C."/>
            <person name="Grabherr M.G."/>
            <person name="Burger G."/>
            <person name="Butler M."/>
            <person name="Elias M."/>
            <person name="Idnurm A."/>
            <person name="Lang B.F."/>
            <person name="Sone T."/>
            <person name="Abe A."/>
            <person name="Calvo S.E."/>
            <person name="Corrochano L.M."/>
            <person name="Engels R."/>
            <person name="Fu J."/>
            <person name="Hansberg W."/>
            <person name="Kim J.-M."/>
            <person name="Kodira C.D."/>
            <person name="Koehrsen M.J."/>
            <person name="Liu B."/>
            <person name="Miranda-Saavedra D."/>
            <person name="O'Leary S."/>
            <person name="Ortiz-Castellanos L."/>
            <person name="Poulter R."/>
            <person name="Rodriguez-Romero J."/>
            <person name="Ruiz-Herrera J."/>
            <person name="Shen Y.-Q."/>
            <person name="Zeng Q."/>
            <person name="Galagan J."/>
            <person name="Birren B.W."/>
            <person name="Cuomo C.A."/>
            <person name="Wickes B.L."/>
        </authorList>
    </citation>
    <scope>NUCLEOTIDE SEQUENCE [LARGE SCALE GENOMIC DNA]</scope>
    <source>
        <strain evidence="12">RA 99-880 / ATCC MYA-4621 / FGSC 9543 / NRRL 43880</strain>
    </source>
</reference>
<sequence length="66" mass="7062">MVRLGGTTVVCGIKAEVSEPKVDTPNQGFLVPNVELPPLCSSKFKAGPPSEKAQVLSEFIHQTLLK</sequence>
<dbReference type="EMBL" id="CH476736">
    <property type="protein sequence ID" value="EIE82547.1"/>
    <property type="molecule type" value="Genomic_DNA"/>
</dbReference>
<comment type="subcellular location">
    <subcellularLocation>
        <location evidence="1">Cytoplasm</location>
    </subcellularLocation>
    <subcellularLocation>
        <location evidence="2">Nucleus</location>
        <location evidence="2">Nucleolus</location>
    </subcellularLocation>
</comment>
<comment type="similarity">
    <text evidence="3">Belongs to the RNase PH family.</text>
</comment>
<keyword evidence="6" id="KW-0271">Exosome</keyword>
<dbReference type="Gene3D" id="3.30.230.70">
    <property type="entry name" value="GHMP Kinase, N-terminal domain"/>
    <property type="match status" value="1"/>
</dbReference>
<feature type="domain" description="Exoribonuclease phosphorolytic" evidence="10">
    <location>
        <begin position="1"/>
        <end position="65"/>
    </location>
</feature>
<dbReference type="GO" id="GO:0071038">
    <property type="term" value="P:TRAMP-dependent tRNA surveillance pathway"/>
    <property type="evidence" value="ECO:0007669"/>
    <property type="project" value="TreeGrafter"/>
</dbReference>
<evidence type="ECO:0000256" key="4">
    <source>
        <dbReference type="ARBA" id="ARBA00022490"/>
    </source>
</evidence>
<dbReference type="GO" id="GO:0035925">
    <property type="term" value="F:mRNA 3'-UTR AU-rich region binding"/>
    <property type="evidence" value="ECO:0007669"/>
    <property type="project" value="TreeGrafter"/>
</dbReference>
<accession>I1C267</accession>
<dbReference type="InterPro" id="IPR027408">
    <property type="entry name" value="PNPase/RNase_PH_dom_sf"/>
</dbReference>
<dbReference type="AlphaFoldDB" id="I1C267"/>
<keyword evidence="5" id="KW-0698">rRNA processing</keyword>
<dbReference type="GO" id="GO:0005730">
    <property type="term" value="C:nucleolus"/>
    <property type="evidence" value="ECO:0007669"/>
    <property type="project" value="UniProtKB-SubCell"/>
</dbReference>
<keyword evidence="4" id="KW-0963">Cytoplasm</keyword>
<organism evidence="11 12">
    <name type="scientific">Rhizopus delemar (strain RA 99-880 / ATCC MYA-4621 / FGSC 9543 / NRRL 43880)</name>
    <name type="common">Mucormycosis agent</name>
    <name type="synonym">Rhizopus arrhizus var. delemar</name>
    <dbReference type="NCBI Taxonomy" id="246409"/>
    <lineage>
        <taxon>Eukaryota</taxon>
        <taxon>Fungi</taxon>
        <taxon>Fungi incertae sedis</taxon>
        <taxon>Mucoromycota</taxon>
        <taxon>Mucoromycotina</taxon>
        <taxon>Mucoromycetes</taxon>
        <taxon>Mucorales</taxon>
        <taxon>Mucorineae</taxon>
        <taxon>Rhizopodaceae</taxon>
        <taxon>Rhizopus</taxon>
    </lineage>
</organism>
<evidence type="ECO:0000259" key="10">
    <source>
        <dbReference type="Pfam" id="PF01138"/>
    </source>
</evidence>
<proteinExistence type="inferred from homology"/>
<dbReference type="VEuPathDB" id="FungiDB:RO3G_07252"/>
<dbReference type="PANTHER" id="PTHR11097:SF9">
    <property type="entry name" value="EXOSOME COMPLEX COMPONENT RRP43"/>
    <property type="match status" value="1"/>
</dbReference>
<name>I1C267_RHIO9</name>
<dbReference type="RefSeq" id="XP_067517943.1">
    <property type="nucleotide sequence ID" value="XM_067661842.1"/>
</dbReference>
<dbReference type="eggNOG" id="KOG1613">
    <property type="taxonomic scope" value="Eukaryota"/>
</dbReference>
<evidence type="ECO:0000313" key="11">
    <source>
        <dbReference type="EMBL" id="EIE82547.1"/>
    </source>
</evidence>
<dbReference type="OMA" id="CVLKMGK"/>
<dbReference type="Pfam" id="PF01138">
    <property type="entry name" value="RNase_PH"/>
    <property type="match status" value="1"/>
</dbReference>
<dbReference type="GO" id="GO:0071035">
    <property type="term" value="P:nuclear polyadenylation-dependent rRNA catabolic process"/>
    <property type="evidence" value="ECO:0007669"/>
    <property type="project" value="TreeGrafter"/>
</dbReference>
<evidence type="ECO:0000256" key="3">
    <source>
        <dbReference type="ARBA" id="ARBA00006678"/>
    </source>
</evidence>
<dbReference type="GO" id="GO:0000177">
    <property type="term" value="C:cytoplasmic exosome (RNase complex)"/>
    <property type="evidence" value="ECO:0007669"/>
    <property type="project" value="TreeGrafter"/>
</dbReference>
<dbReference type="SUPFAM" id="SSF54211">
    <property type="entry name" value="Ribosomal protein S5 domain 2-like"/>
    <property type="match status" value="1"/>
</dbReference>
<dbReference type="Proteomes" id="UP000009138">
    <property type="component" value="Unassembled WGS sequence"/>
</dbReference>
<dbReference type="GO" id="GO:0000176">
    <property type="term" value="C:nuclear exosome (RNase complex)"/>
    <property type="evidence" value="ECO:0007669"/>
    <property type="project" value="TreeGrafter"/>
</dbReference>
<evidence type="ECO:0000313" key="12">
    <source>
        <dbReference type="Proteomes" id="UP000009138"/>
    </source>
</evidence>
<dbReference type="InterPro" id="IPR001247">
    <property type="entry name" value="ExoRNase_PH_dom1"/>
</dbReference>
<dbReference type="GO" id="GO:0016075">
    <property type="term" value="P:rRNA catabolic process"/>
    <property type="evidence" value="ECO:0007669"/>
    <property type="project" value="TreeGrafter"/>
</dbReference>
<dbReference type="GO" id="GO:0034473">
    <property type="term" value="P:U1 snRNA 3'-end processing"/>
    <property type="evidence" value="ECO:0007669"/>
    <property type="project" value="TreeGrafter"/>
</dbReference>
<dbReference type="STRING" id="246409.I1C267"/>
<evidence type="ECO:0000256" key="6">
    <source>
        <dbReference type="ARBA" id="ARBA00022835"/>
    </source>
</evidence>
<protein>
    <recommendedName>
        <fullName evidence="9">Ribosomal RNA-processing protein 43</fullName>
    </recommendedName>
</protein>
<dbReference type="GO" id="GO:0034476">
    <property type="term" value="P:U5 snRNA 3'-end processing"/>
    <property type="evidence" value="ECO:0007669"/>
    <property type="project" value="TreeGrafter"/>
</dbReference>
<evidence type="ECO:0000256" key="7">
    <source>
        <dbReference type="ARBA" id="ARBA00022884"/>
    </source>
</evidence>
<dbReference type="PANTHER" id="PTHR11097">
    <property type="entry name" value="EXOSOME COMPLEX EXONUCLEASE RIBOSOMAL RNA PROCESSING PROTEIN"/>
    <property type="match status" value="1"/>
</dbReference>
<keyword evidence="7" id="KW-0694">RNA-binding</keyword>
<gene>
    <name evidence="11" type="ORF">RO3G_07252</name>
</gene>
<dbReference type="GO" id="GO:0000467">
    <property type="term" value="P:exonucleolytic trimming to generate mature 3'-end of 5.8S rRNA from tricistronic rRNA transcript (SSU-rRNA, 5.8S rRNA, LSU-rRNA)"/>
    <property type="evidence" value="ECO:0007669"/>
    <property type="project" value="TreeGrafter"/>
</dbReference>
<dbReference type="InterPro" id="IPR020568">
    <property type="entry name" value="Ribosomal_Su5_D2-typ_SF"/>
</dbReference>
<dbReference type="InParanoid" id="I1C267"/>
<keyword evidence="12" id="KW-1185">Reference proteome</keyword>
<dbReference type="GO" id="GO:0071028">
    <property type="term" value="P:nuclear mRNA surveillance"/>
    <property type="evidence" value="ECO:0007669"/>
    <property type="project" value="TreeGrafter"/>
</dbReference>
<dbReference type="GeneID" id="93614223"/>
<keyword evidence="8" id="KW-0539">Nucleus</keyword>
<evidence type="ECO:0000256" key="8">
    <source>
        <dbReference type="ARBA" id="ARBA00023242"/>
    </source>
</evidence>
<evidence type="ECO:0000256" key="2">
    <source>
        <dbReference type="ARBA" id="ARBA00004604"/>
    </source>
</evidence>
<dbReference type="GO" id="GO:0034475">
    <property type="term" value="P:U4 snRNA 3'-end processing"/>
    <property type="evidence" value="ECO:0007669"/>
    <property type="project" value="TreeGrafter"/>
</dbReference>
<evidence type="ECO:0000256" key="5">
    <source>
        <dbReference type="ARBA" id="ARBA00022552"/>
    </source>
</evidence>
<evidence type="ECO:0000256" key="9">
    <source>
        <dbReference type="ARBA" id="ARBA00030617"/>
    </source>
</evidence>
<dbReference type="OrthoDB" id="45882at2759"/>